<dbReference type="CDD" id="cd00009">
    <property type="entry name" value="AAA"/>
    <property type="match status" value="1"/>
</dbReference>
<dbReference type="InterPro" id="IPR011006">
    <property type="entry name" value="CheY-like_superfamily"/>
</dbReference>
<dbReference type="PROSITE" id="PS50045">
    <property type="entry name" value="SIGMA54_INTERACT_4"/>
    <property type="match status" value="1"/>
</dbReference>
<dbReference type="SUPFAM" id="SSF52540">
    <property type="entry name" value="P-loop containing nucleoside triphosphate hydrolases"/>
    <property type="match status" value="1"/>
</dbReference>
<dbReference type="SUPFAM" id="SSF52172">
    <property type="entry name" value="CheY-like"/>
    <property type="match status" value="1"/>
</dbReference>
<sequence length="365" mass="40615">MGSLLESEGYEVLLAGDGRAAHDIAIERPVDLVLSDVRMPELDGMALLERLMQLAPQTPVIMMTAYGTVDTAVDAMRMGAWDYLLKPVQFDDLLLKIKRALDYSEITRDRQILTDQLAEDSTFHNVVSESPIMLRLFEQVRKLSTVKSNVLLSGASGTGKELFARAVHYNGITRAKPFVPINCGGIPSALINSELFGHRRGSFTGAVKDKIGYFEVANGGTVFLDEISSLPLDVQSILLRVLEDRLVIPVGDTHPRPIDVRVIAASNVDLDAMVARGEFREDLLYRLNVVHLTLPTLAERKCDIPLLTHHFITKFTRQMNKDAVGVTNGAMRSLISHQWRGNVRELQNVIERAIIFVEGNMIRVD</sequence>
<dbReference type="Gene3D" id="3.40.50.300">
    <property type="entry name" value="P-loop containing nucleotide triphosphate hydrolases"/>
    <property type="match status" value="1"/>
</dbReference>
<keyword evidence="2" id="KW-0067">ATP-binding</keyword>
<dbReference type="Pfam" id="PF25601">
    <property type="entry name" value="AAA_lid_14"/>
    <property type="match status" value="1"/>
</dbReference>
<feature type="domain" description="Response regulatory" evidence="4">
    <location>
        <begin position="1"/>
        <end position="101"/>
    </location>
</feature>
<dbReference type="AlphaFoldDB" id="A0A3B1D0G6"/>
<evidence type="ECO:0000259" key="4">
    <source>
        <dbReference type="PROSITE" id="PS50110"/>
    </source>
</evidence>
<accession>A0A3B1D0G6</accession>
<dbReference type="Pfam" id="PF00072">
    <property type="entry name" value="Response_reg"/>
    <property type="match status" value="1"/>
</dbReference>
<name>A0A3B1D0G6_9ZZZZ</name>
<protein>
    <submittedName>
        <fullName evidence="5">Response regulator of zinc sigma-54-dependent two-component system</fullName>
    </submittedName>
</protein>
<feature type="non-terminal residue" evidence="5">
    <location>
        <position position="365"/>
    </location>
</feature>
<dbReference type="Gene3D" id="3.40.50.2300">
    <property type="match status" value="1"/>
</dbReference>
<dbReference type="InterPro" id="IPR001789">
    <property type="entry name" value="Sig_transdc_resp-reg_receiver"/>
</dbReference>
<evidence type="ECO:0000256" key="2">
    <source>
        <dbReference type="ARBA" id="ARBA00022840"/>
    </source>
</evidence>
<dbReference type="GO" id="GO:0000160">
    <property type="term" value="P:phosphorelay signal transduction system"/>
    <property type="evidence" value="ECO:0007669"/>
    <property type="project" value="InterPro"/>
</dbReference>
<proteinExistence type="predicted"/>
<dbReference type="InterPro" id="IPR003593">
    <property type="entry name" value="AAA+_ATPase"/>
</dbReference>
<evidence type="ECO:0000313" key="5">
    <source>
        <dbReference type="EMBL" id="VAX36396.1"/>
    </source>
</evidence>
<reference evidence="5" key="1">
    <citation type="submission" date="2018-06" db="EMBL/GenBank/DDBJ databases">
        <authorList>
            <person name="Zhirakovskaya E."/>
        </authorList>
    </citation>
    <scope>NUCLEOTIDE SEQUENCE</scope>
</reference>
<dbReference type="EMBL" id="UOGK01000056">
    <property type="protein sequence ID" value="VAX36396.1"/>
    <property type="molecule type" value="Genomic_DNA"/>
</dbReference>
<feature type="domain" description="Sigma-54 factor interaction" evidence="3">
    <location>
        <begin position="126"/>
        <end position="355"/>
    </location>
</feature>
<dbReference type="SMART" id="SM00382">
    <property type="entry name" value="AAA"/>
    <property type="match status" value="1"/>
</dbReference>
<dbReference type="InterPro" id="IPR025943">
    <property type="entry name" value="Sigma_54_int_dom_ATP-bd_2"/>
</dbReference>
<dbReference type="GO" id="GO:0006355">
    <property type="term" value="P:regulation of DNA-templated transcription"/>
    <property type="evidence" value="ECO:0007669"/>
    <property type="project" value="InterPro"/>
</dbReference>
<keyword evidence="1" id="KW-0547">Nucleotide-binding</keyword>
<dbReference type="InterPro" id="IPR002078">
    <property type="entry name" value="Sigma_54_int"/>
</dbReference>
<dbReference type="PROSITE" id="PS50110">
    <property type="entry name" value="RESPONSE_REGULATORY"/>
    <property type="match status" value="1"/>
</dbReference>
<evidence type="ECO:0000259" key="3">
    <source>
        <dbReference type="PROSITE" id="PS50045"/>
    </source>
</evidence>
<dbReference type="PANTHER" id="PTHR32071">
    <property type="entry name" value="TRANSCRIPTIONAL REGULATORY PROTEIN"/>
    <property type="match status" value="1"/>
</dbReference>
<dbReference type="GO" id="GO:0005524">
    <property type="term" value="F:ATP binding"/>
    <property type="evidence" value="ECO:0007669"/>
    <property type="project" value="UniProtKB-KW"/>
</dbReference>
<evidence type="ECO:0000256" key="1">
    <source>
        <dbReference type="ARBA" id="ARBA00022741"/>
    </source>
</evidence>
<dbReference type="SMART" id="SM00448">
    <property type="entry name" value="REC"/>
    <property type="match status" value="1"/>
</dbReference>
<dbReference type="FunFam" id="3.40.50.300:FF:000006">
    <property type="entry name" value="DNA-binding transcriptional regulator NtrC"/>
    <property type="match status" value="1"/>
</dbReference>
<dbReference type="Gene3D" id="1.10.8.60">
    <property type="match status" value="1"/>
</dbReference>
<dbReference type="InterPro" id="IPR058031">
    <property type="entry name" value="AAA_lid_NorR"/>
</dbReference>
<gene>
    <name evidence="5" type="ORF">MNBD_PLANCTO03-1251</name>
</gene>
<dbReference type="PROSITE" id="PS00676">
    <property type="entry name" value="SIGMA54_INTERACT_2"/>
    <property type="match status" value="1"/>
</dbReference>
<dbReference type="InterPro" id="IPR027417">
    <property type="entry name" value="P-loop_NTPase"/>
</dbReference>
<organism evidence="5">
    <name type="scientific">hydrothermal vent metagenome</name>
    <dbReference type="NCBI Taxonomy" id="652676"/>
    <lineage>
        <taxon>unclassified sequences</taxon>
        <taxon>metagenomes</taxon>
        <taxon>ecological metagenomes</taxon>
    </lineage>
</organism>
<dbReference type="Pfam" id="PF00158">
    <property type="entry name" value="Sigma54_activat"/>
    <property type="match status" value="1"/>
</dbReference>